<evidence type="ECO:0000256" key="4">
    <source>
        <dbReference type="SAM" id="Coils"/>
    </source>
</evidence>
<keyword evidence="4" id="KW-0175">Coiled coil</keyword>
<dbReference type="InterPro" id="IPR036390">
    <property type="entry name" value="WH_DNA-bd_sf"/>
</dbReference>
<dbReference type="OrthoDB" id="255837at2759"/>
<dbReference type="Pfam" id="PF07061">
    <property type="entry name" value="Swi5"/>
    <property type="match status" value="1"/>
</dbReference>
<dbReference type="Proteomes" id="UP001151582">
    <property type="component" value="Unassembled WGS sequence"/>
</dbReference>
<dbReference type="SUPFAM" id="SSF46785">
    <property type="entry name" value="Winged helix' DNA-binding domain"/>
    <property type="match status" value="1"/>
</dbReference>
<reference evidence="5" key="1">
    <citation type="submission" date="2022-07" db="EMBL/GenBank/DDBJ databases">
        <title>Phylogenomic reconstructions and comparative analyses of Kickxellomycotina fungi.</title>
        <authorList>
            <person name="Reynolds N.K."/>
            <person name="Stajich J.E."/>
            <person name="Barry K."/>
            <person name="Grigoriev I.V."/>
            <person name="Crous P."/>
            <person name="Smith M.E."/>
        </authorList>
    </citation>
    <scope>NUCLEOTIDE SEQUENCE</scope>
    <source>
        <strain evidence="5">RSA 567</strain>
    </source>
</reference>
<dbReference type="GO" id="GO:0032798">
    <property type="term" value="C:Swi5-Sfr1 complex"/>
    <property type="evidence" value="ECO:0007669"/>
    <property type="project" value="TreeGrafter"/>
</dbReference>
<comment type="similarity">
    <text evidence="1">Belongs to the SWI5/SAE3 family.</text>
</comment>
<dbReference type="GO" id="GO:0000724">
    <property type="term" value="P:double-strand break repair via homologous recombination"/>
    <property type="evidence" value="ECO:0007669"/>
    <property type="project" value="TreeGrafter"/>
</dbReference>
<keyword evidence="3" id="KW-0234">DNA repair</keyword>
<dbReference type="PANTHER" id="PTHR28529:SF2">
    <property type="entry name" value="DNA REPAIR PROTEIN SWI5 HOMOLOG"/>
    <property type="match status" value="1"/>
</dbReference>
<keyword evidence="2" id="KW-0227">DNA damage</keyword>
<evidence type="ECO:0000256" key="3">
    <source>
        <dbReference type="ARBA" id="ARBA00023204"/>
    </source>
</evidence>
<dbReference type="PANTHER" id="PTHR28529">
    <property type="entry name" value="DNA REPAIR PROTEIN SWI5 HOMOLOG"/>
    <property type="match status" value="1"/>
</dbReference>
<organism evidence="5 6">
    <name type="scientific">Dimargaris verticillata</name>
    <dbReference type="NCBI Taxonomy" id="2761393"/>
    <lineage>
        <taxon>Eukaryota</taxon>
        <taxon>Fungi</taxon>
        <taxon>Fungi incertae sedis</taxon>
        <taxon>Zoopagomycota</taxon>
        <taxon>Kickxellomycotina</taxon>
        <taxon>Dimargaritomycetes</taxon>
        <taxon>Dimargaritales</taxon>
        <taxon>Dimargaritaceae</taxon>
        <taxon>Dimargaris</taxon>
    </lineage>
</organism>
<accession>A0A9W8B3B7</accession>
<name>A0A9W8B3B7_9FUNG</name>
<dbReference type="Gene3D" id="1.20.5.170">
    <property type="match status" value="1"/>
</dbReference>
<evidence type="ECO:0000313" key="6">
    <source>
        <dbReference type="Proteomes" id="UP001151582"/>
    </source>
</evidence>
<protein>
    <submittedName>
        <fullName evidence="5">Swi5-like zinc finger protein</fullName>
    </submittedName>
</protein>
<evidence type="ECO:0000256" key="2">
    <source>
        <dbReference type="ARBA" id="ARBA00022763"/>
    </source>
</evidence>
<gene>
    <name evidence="5" type="primary">SWI5</name>
    <name evidence="5" type="ORF">H4R34_002847</name>
</gene>
<sequence>MPGQSTNAWQVLQRIVHGQDDGPFPTPLSQDDLESQLDLPEPLAGTLADLEASGHIQTMSVPANGTAVVLYWPTDRGRETVRRWVEQQDRLQQDIAALRSKVANLTTELQAVADISGTSAESDIDTYITQLHTYNEIKDFAQAILGKCAEIEGTTAKAMHEKFGADFED</sequence>
<feature type="coiled-coil region" evidence="4">
    <location>
        <begin position="81"/>
        <end position="108"/>
    </location>
</feature>
<comment type="caution">
    <text evidence="5">The sequence shown here is derived from an EMBL/GenBank/DDBJ whole genome shotgun (WGS) entry which is preliminary data.</text>
</comment>
<evidence type="ECO:0000313" key="5">
    <source>
        <dbReference type="EMBL" id="KAJ1979369.1"/>
    </source>
</evidence>
<dbReference type="EMBL" id="JANBQB010000222">
    <property type="protein sequence ID" value="KAJ1979369.1"/>
    <property type="molecule type" value="Genomic_DNA"/>
</dbReference>
<dbReference type="GO" id="GO:0034974">
    <property type="term" value="C:Swi5-Swi2 complex"/>
    <property type="evidence" value="ECO:0007669"/>
    <property type="project" value="TreeGrafter"/>
</dbReference>
<proteinExistence type="inferred from homology"/>
<keyword evidence="6" id="KW-1185">Reference proteome</keyword>
<evidence type="ECO:0000256" key="1">
    <source>
        <dbReference type="ARBA" id="ARBA00008060"/>
    </source>
</evidence>
<dbReference type="AlphaFoldDB" id="A0A9W8B3B7"/>
<dbReference type="InterPro" id="IPR010760">
    <property type="entry name" value="DNA-repair_Swi5"/>
</dbReference>